<name>A0A2L1IWQ7_9CAUD</name>
<protein>
    <submittedName>
        <fullName evidence="2">Portal protein</fullName>
    </submittedName>
</protein>
<organism evidence="2 3">
    <name type="scientific">Mycobacterium phage Cuke</name>
    <dbReference type="NCBI Taxonomy" id="2079417"/>
    <lineage>
        <taxon>Viruses</taxon>
        <taxon>Duplodnaviria</taxon>
        <taxon>Heunggongvirae</taxon>
        <taxon>Uroviricota</taxon>
        <taxon>Caudoviricetes</taxon>
        <taxon>Cukevirus</taxon>
        <taxon>Cukevirus cuke</taxon>
    </lineage>
</organism>
<evidence type="ECO:0000256" key="1">
    <source>
        <dbReference type="SAM" id="MobiDB-lite"/>
    </source>
</evidence>
<evidence type="ECO:0000313" key="2">
    <source>
        <dbReference type="EMBL" id="AVD99621.1"/>
    </source>
</evidence>
<dbReference type="EMBL" id="MG757156">
    <property type="protein sequence ID" value="AVD99621.1"/>
    <property type="molecule type" value="Genomic_DNA"/>
</dbReference>
<keyword evidence="3" id="KW-1185">Reference proteome</keyword>
<reference evidence="3" key="1">
    <citation type="submission" date="2018-01" db="EMBL/GenBank/DDBJ databases">
        <authorList>
            <person name="Gaut B.S."/>
            <person name="Morton B.R."/>
            <person name="Clegg M.T."/>
            <person name="Duvall M.R."/>
        </authorList>
    </citation>
    <scope>NUCLEOTIDE SEQUENCE [LARGE SCALE GENOMIC DNA]</scope>
</reference>
<feature type="compositionally biased region" description="Polar residues" evidence="1">
    <location>
        <begin position="501"/>
        <end position="518"/>
    </location>
</feature>
<gene>
    <name evidence="2" type="ORF">SEA_CUKE_3</name>
</gene>
<dbReference type="Proteomes" id="UP000240246">
    <property type="component" value="Segment"/>
</dbReference>
<evidence type="ECO:0000313" key="3">
    <source>
        <dbReference type="Proteomes" id="UP000240246"/>
    </source>
</evidence>
<proteinExistence type="predicted"/>
<feature type="region of interest" description="Disordered" evidence="1">
    <location>
        <begin position="483"/>
        <end position="518"/>
    </location>
</feature>
<sequence length="518" mass="57845">MPYIPRQYESARDFLNQVPEQLNNVYDPMDKDRVIAYHLYDDFYYNRPETFKVSLRGDSDIEIYLPSTKKIVDSTARFLAVDQDFQVKGGDQNAVETLLRNIFQREEIAKKQVKGKKSMLARGDLAWYITADANKPKGQRISINTIHPSCVFPIEDPENAYRVIGYHIVDIIHDPRDASGDKKKIVARRQTYRKEQGGISSEVRTFEIGAWDDRYIKNEDLRPVSVIMPKKMLPQPISQLPVYFIPNNEPDGSTYGLSQISGMEYIINALNQSMTYEDLSLVLQGLGVYVSSAGPPRDAATGKEGKYKLHPGNVVQISQGDTFERVTGVASVAPFQDHISALDTWLLQGSGLPDMATGIVDVSVAQSGIALSLKMGPIIAENSDKQLGIQAKWDQFGYDLIHGWLPAIEGLRSDATEFSTIFGDPMPLNRDTYIKETVDLFTAGLILVEEVRERLEKVGYKKIPQIEDKLLRQKTEWAIAETGDPFAQEGSGTNGDGALDSSVNGNANRNGQQLVLET</sequence>
<accession>A0A2L1IWQ7</accession>